<reference evidence="1" key="1">
    <citation type="submission" date="2019-02" db="EMBL/GenBank/DDBJ databases">
        <authorList>
            <person name="Gruber-Vodicka R. H."/>
            <person name="Seah K. B. B."/>
        </authorList>
    </citation>
    <scope>NUCLEOTIDE SEQUENCE</scope>
    <source>
        <strain evidence="1">BECK_BY7</strain>
    </source>
</reference>
<gene>
    <name evidence="1" type="ORF">BECKLFY1418C_GA0070996_104716</name>
</gene>
<dbReference type="EMBL" id="CAADFN010000047">
    <property type="protein sequence ID" value="VFK18715.1"/>
    <property type="molecule type" value="Genomic_DNA"/>
</dbReference>
<protein>
    <submittedName>
        <fullName evidence="1">Uncharacterized protein</fullName>
    </submittedName>
</protein>
<evidence type="ECO:0000313" key="1">
    <source>
        <dbReference type="EMBL" id="VFK18715.1"/>
    </source>
</evidence>
<organism evidence="1">
    <name type="scientific">Candidatus Kentrum sp. LFY</name>
    <dbReference type="NCBI Taxonomy" id="2126342"/>
    <lineage>
        <taxon>Bacteria</taxon>
        <taxon>Pseudomonadati</taxon>
        <taxon>Pseudomonadota</taxon>
        <taxon>Gammaproteobacteria</taxon>
        <taxon>Candidatus Kentrum</taxon>
    </lineage>
</organism>
<dbReference type="AlphaFoldDB" id="A0A450WNT3"/>
<proteinExistence type="predicted"/>
<name>A0A450WNT3_9GAMM</name>
<accession>A0A450WNT3</accession>
<sequence>MDSFLSSTVCRVPYSRIDNLETKGSMTRWYFVYFPPIFTDEWEINELFAQCTIVGNATFFFRMAFERFDSWIVPSTPNGVLVGEYLIEKRAIE</sequence>